<evidence type="ECO:0000256" key="1">
    <source>
        <dbReference type="ARBA" id="ARBA00004127"/>
    </source>
</evidence>
<dbReference type="GO" id="GO:0005262">
    <property type="term" value="F:calcium channel activity"/>
    <property type="evidence" value="ECO:0007669"/>
    <property type="project" value="InterPro"/>
</dbReference>
<evidence type="ECO:0000256" key="3">
    <source>
        <dbReference type="ARBA" id="ARBA00022692"/>
    </source>
</evidence>
<evidence type="ECO:0000256" key="12">
    <source>
        <dbReference type="SAM" id="Phobius"/>
    </source>
</evidence>
<feature type="transmembrane region" description="Helical" evidence="12">
    <location>
        <begin position="1473"/>
        <end position="1492"/>
    </location>
</feature>
<evidence type="ECO:0000256" key="4">
    <source>
        <dbReference type="ARBA" id="ARBA00022989"/>
    </source>
</evidence>
<sequence length="1963" mass="218988">MSSPISGAPSAIGVPQPSAKDTLVMDTKLKIIEILSFILDVRLDYRITGLLTIFKREFDDSHDKNTADDTLTIGDKGMDMGKIAKEAEAIFGGPADTTEVDLDGKGGRTFLRVLLHLTMHDYPPLVSGALRLLFRHFSQRQEVLQAFKQVQLLVSDQDVKNYNQIKLDLDELRLLVEKSELWVFKARSQHQAPLGVLTPNGQPMNLTNVMLVPAKGPLKIQEDGEEKKEETNVSRRPRTPNGLHPETPEIHLELLAANQESPIDKNQGPQLDTNQQENYKKIQQILLRLTNLCYQDKGSSANKKKHEQRLLRNMDAQAAVLDLLAIPFERKEDVRMVELMRLAHNFLQHFCRGNQYNQALLHKRLDLFLNPGLLEAQTMCAIFKDNVSLCNEVTERVVQHFVHLIETHGKHVQYLKFLQTIVKAEGSYNRKCQDMVMQELVNAGDEVLIFYNDKSSFRQLVTMMKDKNLRNDDAGMLRYHIQLVKLLAACTEGKNVGTEIKCHSLLSLDDIVHVVTHEGCLPEVKEAYINFLSHCFIDTEVEMKDIYVSHHIWTLFENFLKDISTISDKGYKNNDPLLEDYVTSSVMNIVTTFFNSPFSEQSASVRTHQTIFIQLMRAAHELTQTGWVSVPQKMNIETCIKTLWDIAKKRSIAVPVDLESQVASLFDKTAAASKQARAWVARARKDASQGPPITPVVSNTQVGASLAGLGGKSFDRSKSLDEQESIVRRTSPPTCSSKATPSDRTIIEVLQEIVCLLEDQLRPLVQSELSVLVDVLHHPELLFPANTDARRRCGSGGFISRLIRHTERLLEEKEEQLCVRVLQTLKEMMSSLDSDYGDKIDQKLLTQKELLDVKRGEQLREALLVRYFGKRPLMGCSKGSKGSKVSGGLGDRGGPSGSSAIGGARLSPASASRPLSRTEVQCHLDREGASDLVVELIMKNPSHKIFVESVELGIALLEGGNSVIQQSVLQKLISGNSSEKFFKVFNEKFAKAQQEIKNTVMVSTVDVHKTNSSTTTGKDPKADKKNTPVTMSNGKVVINEELKQELEEAAQDTSKGYQQIRQSGAVAGVGATVDSDPNALQMSPTEEQTDGKAGSGQGAASGAEDEPALHPSIAVMQPILRFLQLLCENHNQSLQNFLRSQSNKQNFNLVSETLMFLDCICGSTTGGLGLLGLYINESNVALVNQTLETLTEYCQGPCHENQNCIGMHESNGIDIIIALILNDINPLGQKRMDLVLELKNNASKLLLAIMESRGADSENAERILYNMSPKQLVDVACNAYHQDEEDDLEDIDLEGGADGDGDAAADDAGVSPKEVGHNIYILCHQLAQHNRELAALLKPNEQEQDPKVSQALKYYASHTAQIEIVRQDRTMEQIVFPVPQLCEFLTRETKTAVYHTTERDEQGSKVSDFFDKSEELFNEMKWQKKLRSQSMLYWVSRHMTVWSTISFNLAVLINILVAIFFPFSKAAELTPRMAGPSWLLLLVTFALLLLAPRTASVRAFAVALVIRLMYSMGLYPTLMLLGACNVAFSAVHLASIIGNHGTLSKSAGQIFTDLELLYHVGYLAVCALGLCVHPLLYSVLLLDVVYQEETLLNVDNPQDNHIMGSPLSTNSQPPYFTTPPPSPPTAPTQESAMTSNSDNNLRPDYLQNLHADASFCVRQKKGEPPDCREDITDSIMSAIRRAWKTDKVDQGGGSLRDGPLEDGNMQNPTTLAEQEEEMVKERACDTLFMCIVTTLNHGLRNGGGIGDVLRPPSSQEPLFFFRVVYDLMFYFIVIVIVLNLIFGVIIDTFADLRSEKQQKEETLKNTCFICGLERAAFDNKSVSFEEHIRGEHNLWQYLYYIVLIKVKDPTEFTGPESYVAQMIRERNLDWFPRMRAMSLAADDAETEQNEMRAMQTQLDQNQKLLVQVAQQLNDVKEQLSESRKQRQRLGLFSSPIRAGPLPLNQNMVANAVQSSTMSGGGAN</sequence>
<keyword evidence="8" id="KW-1071">Ligand-gated ion channel</keyword>
<keyword evidence="5" id="KW-0406">Ion transport</keyword>
<evidence type="ECO:0000313" key="17">
    <source>
        <dbReference type="Proteomes" id="UP000192247"/>
    </source>
</evidence>
<comment type="subcellular location">
    <subcellularLocation>
        <location evidence="1">Endomembrane system</location>
        <topology evidence="1">Multi-pass membrane protein</topology>
    </subcellularLocation>
</comment>
<dbReference type="InterPro" id="IPR005821">
    <property type="entry name" value="Ion_trans_dom"/>
</dbReference>
<dbReference type="FunCoup" id="A0A1V9XEK6">
    <property type="interactions" value="214"/>
</dbReference>
<keyword evidence="2" id="KW-0813">Transport</keyword>
<feature type="region of interest" description="Disordered" evidence="11">
    <location>
        <begin position="1687"/>
        <end position="1715"/>
    </location>
</feature>
<keyword evidence="3 12" id="KW-0812">Transmembrane</keyword>
<keyword evidence="10" id="KW-0175">Coiled coil</keyword>
<feature type="region of interest" description="Disordered" evidence="11">
    <location>
        <begin position="1010"/>
        <end position="1029"/>
    </location>
</feature>
<dbReference type="PANTHER" id="PTHR45816">
    <property type="entry name" value="MIR DOMAIN-CONTAINING PROTEIN"/>
    <property type="match status" value="1"/>
</dbReference>
<dbReference type="Gene3D" id="1.10.287.70">
    <property type="match status" value="1"/>
</dbReference>
<feature type="region of interest" description="Disordered" evidence="11">
    <location>
        <begin position="1070"/>
        <end position="1106"/>
    </location>
</feature>
<feature type="compositionally biased region" description="Polar residues" evidence="11">
    <location>
        <begin position="1629"/>
        <end position="1639"/>
    </location>
</feature>
<evidence type="ECO:0000259" key="14">
    <source>
        <dbReference type="Pfam" id="PF01365"/>
    </source>
</evidence>
<feature type="domain" description="RyR/IP3R Homology associated" evidence="15">
    <location>
        <begin position="1113"/>
        <end position="1219"/>
    </location>
</feature>
<feature type="domain" description="Ion transport" evidence="13">
    <location>
        <begin position="1454"/>
        <end position="1796"/>
    </location>
</feature>
<feature type="region of interest" description="Disordered" evidence="11">
    <location>
        <begin position="220"/>
        <end position="246"/>
    </location>
</feature>
<proteinExistence type="predicted"/>
<feature type="region of interest" description="Disordered" evidence="11">
    <location>
        <begin position="878"/>
        <end position="918"/>
    </location>
</feature>
<feature type="transmembrane region" description="Helical" evidence="12">
    <location>
        <begin position="1512"/>
        <end position="1535"/>
    </location>
</feature>
<keyword evidence="6 12" id="KW-0472">Membrane</keyword>
<dbReference type="OrthoDB" id="6416577at2759"/>
<dbReference type="GO" id="GO:0016020">
    <property type="term" value="C:membrane"/>
    <property type="evidence" value="ECO:0007669"/>
    <property type="project" value="InterPro"/>
</dbReference>
<feature type="transmembrane region" description="Helical" evidence="12">
    <location>
        <begin position="1767"/>
        <end position="1790"/>
    </location>
</feature>
<feature type="compositionally biased region" description="Polar residues" evidence="11">
    <location>
        <begin position="909"/>
        <end position="918"/>
    </location>
</feature>
<keyword evidence="7" id="KW-0675">Receptor</keyword>
<dbReference type="InterPro" id="IPR035910">
    <property type="entry name" value="RyR/IP3R_RIH_dom_sf"/>
</dbReference>
<dbReference type="Pfam" id="PF01365">
    <property type="entry name" value="RYDR_ITPR"/>
    <property type="match status" value="1"/>
</dbReference>
<evidence type="ECO:0000256" key="8">
    <source>
        <dbReference type="ARBA" id="ARBA00023286"/>
    </source>
</evidence>
<dbReference type="InterPro" id="IPR013662">
    <property type="entry name" value="RIH_assoc-dom"/>
</dbReference>
<keyword evidence="9" id="KW-0407">Ion channel</keyword>
<dbReference type="InterPro" id="IPR000699">
    <property type="entry name" value="RIH_dom"/>
</dbReference>
<feature type="compositionally biased region" description="Polar residues" evidence="11">
    <location>
        <begin position="731"/>
        <end position="740"/>
    </location>
</feature>
<comment type="caution">
    <text evidence="16">The sequence shown here is derived from an EMBL/GenBank/DDBJ whole genome shotgun (WGS) entry which is preliminary data.</text>
</comment>
<dbReference type="Proteomes" id="UP000192247">
    <property type="component" value="Unassembled WGS sequence"/>
</dbReference>
<dbReference type="EMBL" id="MNPL01012951">
    <property type="protein sequence ID" value="OQR71964.1"/>
    <property type="molecule type" value="Genomic_DNA"/>
</dbReference>
<dbReference type="InterPro" id="IPR016024">
    <property type="entry name" value="ARM-type_fold"/>
</dbReference>
<organism evidence="16 17">
    <name type="scientific">Tropilaelaps mercedesae</name>
    <dbReference type="NCBI Taxonomy" id="418985"/>
    <lineage>
        <taxon>Eukaryota</taxon>
        <taxon>Metazoa</taxon>
        <taxon>Ecdysozoa</taxon>
        <taxon>Arthropoda</taxon>
        <taxon>Chelicerata</taxon>
        <taxon>Arachnida</taxon>
        <taxon>Acari</taxon>
        <taxon>Parasitiformes</taxon>
        <taxon>Mesostigmata</taxon>
        <taxon>Gamasina</taxon>
        <taxon>Dermanyssoidea</taxon>
        <taxon>Laelapidae</taxon>
        <taxon>Tropilaelaps</taxon>
    </lineage>
</organism>
<feature type="domain" description="RIH" evidence="14">
    <location>
        <begin position="301"/>
        <end position="449"/>
    </location>
</feature>
<feature type="coiled-coil region" evidence="10">
    <location>
        <begin position="1884"/>
        <end position="1925"/>
    </location>
</feature>
<dbReference type="SUPFAM" id="SSF48371">
    <property type="entry name" value="ARM repeat"/>
    <property type="match status" value="1"/>
</dbReference>
<feature type="region of interest" description="Disordered" evidence="11">
    <location>
        <begin position="1597"/>
        <end position="1639"/>
    </location>
</feature>
<accession>A0A1V9XEK6</accession>
<evidence type="ECO:0000256" key="9">
    <source>
        <dbReference type="ARBA" id="ARBA00023303"/>
    </source>
</evidence>
<protein>
    <submittedName>
        <fullName evidence="16">Inositol 1</fullName>
    </submittedName>
</protein>
<evidence type="ECO:0000313" key="16">
    <source>
        <dbReference type="EMBL" id="OQR71964.1"/>
    </source>
</evidence>
<evidence type="ECO:0000256" key="2">
    <source>
        <dbReference type="ARBA" id="ARBA00022448"/>
    </source>
</evidence>
<keyword evidence="4 12" id="KW-1133">Transmembrane helix</keyword>
<dbReference type="InParanoid" id="A0A1V9XEK6"/>
<evidence type="ECO:0000256" key="11">
    <source>
        <dbReference type="SAM" id="MobiDB-lite"/>
    </source>
</evidence>
<feature type="compositionally biased region" description="Basic and acidic residues" evidence="11">
    <location>
        <begin position="220"/>
        <end position="233"/>
    </location>
</feature>
<feature type="compositionally biased region" description="Pro residues" evidence="11">
    <location>
        <begin position="1616"/>
        <end position="1626"/>
    </location>
</feature>
<feature type="transmembrane region" description="Helical" evidence="12">
    <location>
        <begin position="1439"/>
        <end position="1461"/>
    </location>
</feature>
<evidence type="ECO:0000256" key="10">
    <source>
        <dbReference type="SAM" id="Coils"/>
    </source>
</evidence>
<evidence type="ECO:0000259" key="15">
    <source>
        <dbReference type="Pfam" id="PF08454"/>
    </source>
</evidence>
<gene>
    <name evidence="16" type="ORF">BIW11_10670</name>
</gene>
<reference evidence="16 17" key="1">
    <citation type="journal article" date="2017" name="Gigascience">
        <title>Draft genome of the honey bee ectoparasitic mite, Tropilaelaps mercedesae, is shaped by the parasitic life history.</title>
        <authorList>
            <person name="Dong X."/>
            <person name="Armstrong S.D."/>
            <person name="Xia D."/>
            <person name="Makepeace B.L."/>
            <person name="Darby A.C."/>
            <person name="Kadowaki T."/>
        </authorList>
    </citation>
    <scope>NUCLEOTIDE SEQUENCE [LARGE SCALE GENOMIC DNA]</scope>
    <source>
        <strain evidence="16">Wuxi-XJTLU</strain>
    </source>
</reference>
<keyword evidence="17" id="KW-1185">Reference proteome</keyword>
<dbReference type="STRING" id="418985.A0A1V9XEK6"/>
<dbReference type="Pfam" id="PF08454">
    <property type="entry name" value="RIH_assoc"/>
    <property type="match status" value="1"/>
</dbReference>
<evidence type="ECO:0000256" key="7">
    <source>
        <dbReference type="ARBA" id="ARBA00023170"/>
    </source>
</evidence>
<evidence type="ECO:0000256" key="6">
    <source>
        <dbReference type="ARBA" id="ARBA00023136"/>
    </source>
</evidence>
<evidence type="ECO:0000259" key="13">
    <source>
        <dbReference type="Pfam" id="PF00520"/>
    </source>
</evidence>
<dbReference type="Pfam" id="PF00520">
    <property type="entry name" value="Ion_trans"/>
    <property type="match status" value="1"/>
</dbReference>
<dbReference type="InterPro" id="IPR015925">
    <property type="entry name" value="Ryanodine_IP3_receptor"/>
</dbReference>
<dbReference type="PANTHER" id="PTHR45816:SF4">
    <property type="entry name" value="RYR_IP3R HOMOLOGY ASSOCIATED DOMAIN-CONTAINING PROTEIN"/>
    <property type="match status" value="1"/>
</dbReference>
<dbReference type="GO" id="GO:0012505">
    <property type="term" value="C:endomembrane system"/>
    <property type="evidence" value="ECO:0007669"/>
    <property type="project" value="UniProtKB-SubCell"/>
</dbReference>
<feature type="region of interest" description="Disordered" evidence="11">
    <location>
        <begin position="720"/>
        <end position="740"/>
    </location>
</feature>
<evidence type="ECO:0000256" key="5">
    <source>
        <dbReference type="ARBA" id="ARBA00023065"/>
    </source>
</evidence>
<feature type="compositionally biased region" description="Gly residues" evidence="11">
    <location>
        <begin position="885"/>
        <end position="896"/>
    </location>
</feature>
<dbReference type="SUPFAM" id="SSF100909">
    <property type="entry name" value="IP3 receptor type 1 binding core, domain 2"/>
    <property type="match status" value="1"/>
</dbReference>
<feature type="transmembrane region" description="Helical" evidence="12">
    <location>
        <begin position="1556"/>
        <end position="1576"/>
    </location>
</feature>
<name>A0A1V9XEK6_9ACAR</name>